<keyword evidence="5" id="KW-1185">Reference proteome</keyword>
<dbReference type="SUPFAM" id="SSF52540">
    <property type="entry name" value="P-loop containing nucleoside triphosphate hydrolases"/>
    <property type="match status" value="1"/>
</dbReference>
<dbReference type="InterPro" id="IPR051943">
    <property type="entry name" value="TRAFAC_Dynamin-like_GTPase"/>
</dbReference>
<proteinExistence type="predicted"/>
<keyword evidence="2" id="KW-1133">Transmembrane helix</keyword>
<evidence type="ECO:0000313" key="5">
    <source>
        <dbReference type="Proteomes" id="UP000319094"/>
    </source>
</evidence>
<accession>A0A542Y6N3</accession>
<dbReference type="Pfam" id="PF00350">
    <property type="entry name" value="Dynamin_N"/>
    <property type="match status" value="1"/>
</dbReference>
<protein>
    <submittedName>
        <fullName evidence="4">Dynamin family protein</fullName>
    </submittedName>
</protein>
<feature type="coiled-coil region" evidence="1">
    <location>
        <begin position="313"/>
        <end position="340"/>
    </location>
</feature>
<comment type="caution">
    <text evidence="4">The sequence shown here is derived from an EMBL/GenBank/DDBJ whole genome shotgun (WGS) entry which is preliminary data.</text>
</comment>
<evidence type="ECO:0000313" key="4">
    <source>
        <dbReference type="EMBL" id="TQL43726.1"/>
    </source>
</evidence>
<feature type="transmembrane region" description="Helical" evidence="2">
    <location>
        <begin position="468"/>
        <end position="499"/>
    </location>
</feature>
<dbReference type="PANTHER" id="PTHR43681">
    <property type="entry name" value="TRANSMEMBRANE GTPASE FZO"/>
    <property type="match status" value="1"/>
</dbReference>
<evidence type="ECO:0000259" key="3">
    <source>
        <dbReference type="Pfam" id="PF00350"/>
    </source>
</evidence>
<dbReference type="AlphaFoldDB" id="A0A542Y6N3"/>
<feature type="domain" description="Dynamin N-terminal" evidence="3">
    <location>
        <begin position="50"/>
        <end position="210"/>
    </location>
</feature>
<dbReference type="InterPro" id="IPR027417">
    <property type="entry name" value="P-loop_NTPase"/>
</dbReference>
<organism evidence="4 5">
    <name type="scientific">Leucobacter komagatae</name>
    <dbReference type="NCBI Taxonomy" id="55969"/>
    <lineage>
        <taxon>Bacteria</taxon>
        <taxon>Bacillati</taxon>
        <taxon>Actinomycetota</taxon>
        <taxon>Actinomycetes</taxon>
        <taxon>Micrococcales</taxon>
        <taxon>Microbacteriaceae</taxon>
        <taxon>Leucobacter</taxon>
    </lineage>
</organism>
<sequence>MASPHPEPVARQLEMIARQMIDVAQRASRPDLAERLEQARQDLGNVGVRVVVVGQFKQGKSALVNALVSAPVCPVDDVIATSVPTVVRWGEQTTATLVTELSGEQQSIRTAIDPGELRAHVTELAGDSGIFGTLHADVALPRRLLAGGLTLIDTPGFGRAQVRASSNLALLPQADALVMVSDATQELTEPELVFLGQASELCSRLTFVVSKSDLQHNWRNIVAADTEHLAAVGIDVPLLVTSSLIHELAVQQRGNELIEEAGIHTLAKHLHRVHADVLAERHRAIASEIHTVGELLAMVFSTELEVIGNPENGEEIIQDLRQAEETAERLTLRSARWQQTLADGTSELIDDIEFDLRDRLRQVGREAEQLIDSSDPGRSWEDTGTWLAESVTQAVSDNFVWAHTRSMHLADVVSKHFVLDGRSSVPDLSLPSTDRALRAIGDLDYVRSGSLSAGQKLMIGLKGSYGGVLMFGLMTTLAGMALVNPISVVAGLIMGGFAYKQDAKQRLDQRRAEAKVAVRKLIDEAIFQVSKESRDRLNTVKRVLRDHFVSVAEHLKQSLAESIRSAKRSGALPPSERSVRAAAVASELRALRALGDRAMEVGAPAPTRAAASAAP</sequence>
<keyword evidence="1" id="KW-0175">Coiled coil</keyword>
<dbReference type="PANTHER" id="PTHR43681:SF1">
    <property type="entry name" value="SARCALUMENIN"/>
    <property type="match status" value="1"/>
</dbReference>
<evidence type="ECO:0000256" key="1">
    <source>
        <dbReference type="SAM" id="Coils"/>
    </source>
</evidence>
<keyword evidence="2" id="KW-0472">Membrane</keyword>
<dbReference type="Gene3D" id="3.40.50.300">
    <property type="entry name" value="P-loop containing nucleotide triphosphate hydrolases"/>
    <property type="match status" value="1"/>
</dbReference>
<dbReference type="Proteomes" id="UP000319094">
    <property type="component" value="Unassembled WGS sequence"/>
</dbReference>
<evidence type="ECO:0000256" key="2">
    <source>
        <dbReference type="SAM" id="Phobius"/>
    </source>
</evidence>
<name>A0A542Y6N3_9MICO</name>
<dbReference type="OrthoDB" id="3798616at2"/>
<dbReference type="EMBL" id="VFON01000001">
    <property type="protein sequence ID" value="TQL43726.1"/>
    <property type="molecule type" value="Genomic_DNA"/>
</dbReference>
<dbReference type="InterPro" id="IPR045063">
    <property type="entry name" value="Dynamin_N"/>
</dbReference>
<gene>
    <name evidence="4" type="ORF">FB468_1757</name>
</gene>
<keyword evidence="2" id="KW-0812">Transmembrane</keyword>
<dbReference type="RefSeq" id="WP_141886999.1">
    <property type="nucleotide sequence ID" value="NZ_BAAAUY010000001.1"/>
</dbReference>
<reference evidence="4 5" key="1">
    <citation type="submission" date="2019-06" db="EMBL/GenBank/DDBJ databases">
        <title>Sequencing the genomes of 1000 actinobacteria strains.</title>
        <authorList>
            <person name="Klenk H.-P."/>
        </authorList>
    </citation>
    <scope>NUCLEOTIDE SEQUENCE [LARGE SCALE GENOMIC DNA]</scope>
    <source>
        <strain evidence="4 5">DSM 8803</strain>
    </source>
</reference>